<dbReference type="Proteomes" id="UP000236990">
    <property type="component" value="Unassembled WGS sequence"/>
</dbReference>
<evidence type="ECO:0000256" key="1">
    <source>
        <dbReference type="SAM" id="MobiDB-lite"/>
    </source>
</evidence>
<protein>
    <submittedName>
        <fullName evidence="2">Uncharacterized protein</fullName>
    </submittedName>
</protein>
<comment type="caution">
    <text evidence="2">The sequence shown here is derived from an EMBL/GenBank/DDBJ whole genome shotgun (WGS) entry which is preliminary data.</text>
</comment>
<accession>A0A2S3U650</accession>
<gene>
    <name evidence="2" type="ORF">S101258_01761</name>
</gene>
<proteinExistence type="predicted"/>
<reference evidence="2 3" key="1">
    <citation type="submission" date="2017-06" db="EMBL/GenBank/DDBJ databases">
        <title>Genome sequence of Lactobacillus plantarum subsp. plantarum strain SRCM101258.</title>
        <authorList>
            <person name="Cho S.H."/>
        </authorList>
    </citation>
    <scope>NUCLEOTIDE SEQUENCE [LARGE SCALE GENOMIC DNA]</scope>
    <source>
        <strain evidence="2 3">SRCM101258</strain>
    </source>
</reference>
<dbReference type="AlphaFoldDB" id="A0A2S3U650"/>
<evidence type="ECO:0000313" key="2">
    <source>
        <dbReference type="EMBL" id="POD84490.1"/>
    </source>
</evidence>
<sequence>MIDTNRFGVYSPDVFTSAAPDMMSFDEAQSKKLLRQEQERVEATSYKPKYSADGVPKWR</sequence>
<dbReference type="EMBL" id="NKCZ01000104">
    <property type="protein sequence ID" value="POD84490.1"/>
    <property type="molecule type" value="Genomic_DNA"/>
</dbReference>
<evidence type="ECO:0000313" key="3">
    <source>
        <dbReference type="Proteomes" id="UP000236990"/>
    </source>
</evidence>
<name>A0A2S3U650_LACPN</name>
<feature type="region of interest" description="Disordered" evidence="1">
    <location>
        <begin position="39"/>
        <end position="59"/>
    </location>
</feature>
<organism evidence="2 3">
    <name type="scientific">Lactiplantibacillus plantarum subsp. plantarum</name>
    <dbReference type="NCBI Taxonomy" id="337330"/>
    <lineage>
        <taxon>Bacteria</taxon>
        <taxon>Bacillati</taxon>
        <taxon>Bacillota</taxon>
        <taxon>Bacilli</taxon>
        <taxon>Lactobacillales</taxon>
        <taxon>Lactobacillaceae</taxon>
        <taxon>Lactiplantibacillus</taxon>
    </lineage>
</organism>